<dbReference type="Proteomes" id="UP000291084">
    <property type="component" value="Chromosome 10"/>
</dbReference>
<sequence length="72" mass="8352">MFFHLAAAMAHGPIHQPFHPFYLHPGDNPSLTFISQVLNEANYASWSINMRRVILSKNKIKFIDEESRNPKE</sequence>
<name>A0A0S3T2S0_PHAAN</name>
<protein>
    <recommendedName>
        <fullName evidence="1">Retrotransposon Copia-like N-terminal domain-containing protein</fullName>
    </recommendedName>
</protein>
<evidence type="ECO:0000313" key="2">
    <source>
        <dbReference type="EMBL" id="BAT99437.1"/>
    </source>
</evidence>
<evidence type="ECO:0000313" key="3">
    <source>
        <dbReference type="Proteomes" id="UP000291084"/>
    </source>
</evidence>
<reference evidence="2 3" key="1">
    <citation type="journal article" date="2015" name="Sci. Rep.">
        <title>The power of single molecule real-time sequencing technology in the de novo assembly of a eukaryotic genome.</title>
        <authorList>
            <person name="Sakai H."/>
            <person name="Naito K."/>
            <person name="Ogiso-Tanaka E."/>
            <person name="Takahashi Y."/>
            <person name="Iseki K."/>
            <person name="Muto C."/>
            <person name="Satou K."/>
            <person name="Teruya K."/>
            <person name="Shiroma A."/>
            <person name="Shimoji M."/>
            <person name="Hirano T."/>
            <person name="Itoh T."/>
            <person name="Kaga A."/>
            <person name="Tomooka N."/>
        </authorList>
    </citation>
    <scope>NUCLEOTIDE SEQUENCE [LARGE SCALE GENOMIC DNA]</scope>
    <source>
        <strain evidence="3">cv. Shumari</strain>
    </source>
</reference>
<dbReference type="EMBL" id="AP015043">
    <property type="protein sequence ID" value="BAT99437.1"/>
    <property type="molecule type" value="Genomic_DNA"/>
</dbReference>
<feature type="domain" description="Retrotransposon Copia-like N-terminal" evidence="1">
    <location>
        <begin position="24"/>
        <end position="70"/>
    </location>
</feature>
<proteinExistence type="predicted"/>
<dbReference type="OrthoDB" id="1737256at2759"/>
<dbReference type="InterPro" id="IPR029472">
    <property type="entry name" value="Copia-like_N"/>
</dbReference>
<feature type="non-terminal residue" evidence="2">
    <location>
        <position position="72"/>
    </location>
</feature>
<dbReference type="AlphaFoldDB" id="A0A0S3T2S0"/>
<organism evidence="2 3">
    <name type="scientific">Vigna angularis var. angularis</name>
    <dbReference type="NCBI Taxonomy" id="157739"/>
    <lineage>
        <taxon>Eukaryota</taxon>
        <taxon>Viridiplantae</taxon>
        <taxon>Streptophyta</taxon>
        <taxon>Embryophyta</taxon>
        <taxon>Tracheophyta</taxon>
        <taxon>Spermatophyta</taxon>
        <taxon>Magnoliopsida</taxon>
        <taxon>eudicotyledons</taxon>
        <taxon>Gunneridae</taxon>
        <taxon>Pentapetalae</taxon>
        <taxon>rosids</taxon>
        <taxon>fabids</taxon>
        <taxon>Fabales</taxon>
        <taxon>Fabaceae</taxon>
        <taxon>Papilionoideae</taxon>
        <taxon>50 kb inversion clade</taxon>
        <taxon>NPAAA clade</taxon>
        <taxon>indigoferoid/millettioid clade</taxon>
        <taxon>Phaseoleae</taxon>
        <taxon>Vigna</taxon>
    </lineage>
</organism>
<dbReference type="PANTHER" id="PTHR37610">
    <property type="entry name" value="CCHC-TYPE DOMAIN-CONTAINING PROTEIN"/>
    <property type="match status" value="1"/>
</dbReference>
<keyword evidence="3" id="KW-1185">Reference proteome</keyword>
<dbReference type="PANTHER" id="PTHR37610:SF55">
    <property type="entry name" value="RETROTRANSPOSON COPIA-LIKE N-TERMINAL DOMAIN-CONTAINING PROTEIN"/>
    <property type="match status" value="1"/>
</dbReference>
<evidence type="ECO:0000259" key="1">
    <source>
        <dbReference type="Pfam" id="PF14244"/>
    </source>
</evidence>
<dbReference type="Pfam" id="PF14244">
    <property type="entry name" value="Retrotran_gag_3"/>
    <property type="match status" value="1"/>
</dbReference>
<accession>A0A0S3T2S0</accession>
<gene>
    <name evidence="2" type="primary">Vigan.10G087900</name>
    <name evidence="2" type="ORF">VIGAN_10087900</name>
</gene>